<evidence type="ECO:0000313" key="3">
    <source>
        <dbReference type="Proteomes" id="UP000077115"/>
    </source>
</evidence>
<dbReference type="AlphaFoldDB" id="A0A177WH41"/>
<dbReference type="EMBL" id="DS022302">
    <property type="protein sequence ID" value="OAJ39096.1"/>
    <property type="molecule type" value="Genomic_DNA"/>
</dbReference>
<dbReference type="Proteomes" id="UP000077115">
    <property type="component" value="Unassembled WGS sequence"/>
</dbReference>
<dbReference type="Pfam" id="PF03357">
    <property type="entry name" value="Snf7"/>
    <property type="match status" value="1"/>
</dbReference>
<protein>
    <recommendedName>
        <fullName evidence="4">Charged multivesicular body protein 3</fullName>
    </recommendedName>
</protein>
<dbReference type="OrthoDB" id="2329734at2759"/>
<dbReference type="STRING" id="403673.A0A177WH41"/>
<reference evidence="2 3" key="1">
    <citation type="submission" date="2006-10" db="EMBL/GenBank/DDBJ databases">
        <title>The Genome Sequence of Batrachochytrium dendrobatidis JEL423.</title>
        <authorList>
            <consortium name="The Broad Institute Genome Sequencing Platform"/>
            <person name="Birren B."/>
            <person name="Lander E."/>
            <person name="Galagan J."/>
            <person name="Cuomo C."/>
            <person name="Devon K."/>
            <person name="Jaffe D."/>
            <person name="Butler J."/>
            <person name="Alvarez P."/>
            <person name="Gnerre S."/>
            <person name="Grabherr M."/>
            <person name="Kleber M."/>
            <person name="Mauceli E."/>
            <person name="Brockman W."/>
            <person name="Young S."/>
            <person name="LaButti K."/>
            <person name="Sykes S."/>
            <person name="DeCaprio D."/>
            <person name="Crawford M."/>
            <person name="Koehrsen M."/>
            <person name="Engels R."/>
            <person name="Montgomery P."/>
            <person name="Pearson M."/>
            <person name="Howarth C."/>
            <person name="Larson L."/>
            <person name="White J."/>
            <person name="O'Leary S."/>
            <person name="Kodira C."/>
            <person name="Zeng Q."/>
            <person name="Yandava C."/>
            <person name="Alvarado L."/>
            <person name="Longcore J."/>
            <person name="James T."/>
        </authorList>
    </citation>
    <scope>NUCLEOTIDE SEQUENCE [LARGE SCALE GENOMIC DNA]</scope>
    <source>
        <strain evidence="2 3">JEL423</strain>
    </source>
</reference>
<evidence type="ECO:0000256" key="1">
    <source>
        <dbReference type="SAM" id="MobiDB-lite"/>
    </source>
</evidence>
<dbReference type="Gene3D" id="6.10.140.1230">
    <property type="match status" value="1"/>
</dbReference>
<dbReference type="VEuPathDB" id="FungiDB:BDEG_22968"/>
<sequence>MPPIIDMFLGKRLTPEDLVKKWRQSIRAQQRDLDKSLRGIETEEVKAKRLLKDAAKRNDAVSCKTLAKEIVRSRKAKDRMHTSKAQLNSLIMSMQQQLALVKVTGALQKSGEVMKIVNSLVKLPQISASMQEMSMEMMKAGIIEEMVSDTLEMDDEGIEEEADEEVDKVITEITSGLLGQAGAVGEDLPKAKLKQKQTAEVESDMESRLSALKGA</sequence>
<proteinExistence type="predicted"/>
<evidence type="ECO:0000313" key="2">
    <source>
        <dbReference type="EMBL" id="OAJ39096.1"/>
    </source>
</evidence>
<dbReference type="GO" id="GO:0007034">
    <property type="term" value="P:vacuolar transport"/>
    <property type="evidence" value="ECO:0007669"/>
    <property type="project" value="InterPro"/>
</dbReference>
<accession>A0A177WH41</accession>
<evidence type="ECO:0008006" key="4">
    <source>
        <dbReference type="Google" id="ProtNLM"/>
    </source>
</evidence>
<gene>
    <name evidence="2" type="ORF">BDEG_22968</name>
</gene>
<name>A0A177WH41_BATDL</name>
<organism evidence="2 3">
    <name type="scientific">Batrachochytrium dendrobatidis (strain JEL423)</name>
    <dbReference type="NCBI Taxonomy" id="403673"/>
    <lineage>
        <taxon>Eukaryota</taxon>
        <taxon>Fungi</taxon>
        <taxon>Fungi incertae sedis</taxon>
        <taxon>Chytridiomycota</taxon>
        <taxon>Chytridiomycota incertae sedis</taxon>
        <taxon>Chytridiomycetes</taxon>
        <taxon>Rhizophydiales</taxon>
        <taxon>Rhizophydiales incertae sedis</taxon>
        <taxon>Batrachochytrium</taxon>
    </lineage>
</organism>
<dbReference type="eggNOG" id="KOG3229">
    <property type="taxonomic scope" value="Eukaryota"/>
</dbReference>
<feature type="region of interest" description="Disordered" evidence="1">
    <location>
        <begin position="192"/>
        <end position="215"/>
    </location>
</feature>
<reference evidence="2 3" key="2">
    <citation type="submission" date="2016-05" db="EMBL/GenBank/DDBJ databases">
        <title>Lineage-specific infection strategies underlie the spectrum of fungal disease in amphibians.</title>
        <authorList>
            <person name="Cuomo C.A."/>
            <person name="Farrer R.A."/>
            <person name="James T."/>
            <person name="Longcore J."/>
            <person name="Birren B."/>
        </authorList>
    </citation>
    <scope>NUCLEOTIDE SEQUENCE [LARGE SCALE GENOMIC DNA]</scope>
    <source>
        <strain evidence="2 3">JEL423</strain>
    </source>
</reference>
<dbReference type="PANTHER" id="PTHR10476">
    <property type="entry name" value="CHARGED MULTIVESICULAR BODY PROTEIN"/>
    <property type="match status" value="1"/>
</dbReference>
<dbReference type="InterPro" id="IPR005024">
    <property type="entry name" value="Snf7_fam"/>
</dbReference>